<evidence type="ECO:0000256" key="7">
    <source>
        <dbReference type="SAM" id="Phobius"/>
    </source>
</evidence>
<feature type="transmembrane region" description="Helical" evidence="7">
    <location>
        <begin position="348"/>
        <end position="369"/>
    </location>
</feature>
<dbReference type="KEGG" id="spu:100890453"/>
<comment type="subcellular location">
    <subcellularLocation>
        <location evidence="1">Membrane</location>
        <topology evidence="1">Multi-pass membrane protein</topology>
    </subcellularLocation>
</comment>
<dbReference type="InParanoid" id="A0A7M7SWB3"/>
<evidence type="ECO:0000313" key="10">
    <source>
        <dbReference type="Proteomes" id="UP000007110"/>
    </source>
</evidence>
<evidence type="ECO:0000256" key="2">
    <source>
        <dbReference type="ARBA" id="ARBA00005241"/>
    </source>
</evidence>
<accession>A0A7M7SWB3</accession>
<feature type="transmembrane region" description="Helical" evidence="7">
    <location>
        <begin position="549"/>
        <end position="570"/>
    </location>
</feature>
<dbReference type="Gene3D" id="1.20.1250.20">
    <property type="entry name" value="MFS general substrate transporter like domains"/>
    <property type="match status" value="3"/>
</dbReference>
<evidence type="ECO:0000256" key="1">
    <source>
        <dbReference type="ARBA" id="ARBA00004141"/>
    </source>
</evidence>
<feature type="domain" description="Major facilitator superfamily associated" evidence="8">
    <location>
        <begin position="12"/>
        <end position="582"/>
    </location>
</feature>
<dbReference type="OMA" id="KMWGSIG"/>
<evidence type="ECO:0000313" key="9">
    <source>
        <dbReference type="EnsemblMetazoa" id="XP_030836169"/>
    </source>
</evidence>
<reference evidence="9" key="2">
    <citation type="submission" date="2021-01" db="UniProtKB">
        <authorList>
            <consortium name="EnsemblMetazoa"/>
        </authorList>
    </citation>
    <scope>IDENTIFICATION</scope>
</reference>
<dbReference type="EnsemblMetazoa" id="XM_030980309">
    <property type="protein sequence ID" value="XP_030836169"/>
    <property type="gene ID" value="LOC100890453"/>
</dbReference>
<dbReference type="RefSeq" id="XP_030836169.1">
    <property type="nucleotide sequence ID" value="XM_030980309.1"/>
</dbReference>
<dbReference type="GeneID" id="100890453"/>
<evidence type="ECO:0000259" key="8">
    <source>
        <dbReference type="Pfam" id="PF12832"/>
    </source>
</evidence>
<dbReference type="PANTHER" id="PTHR16172">
    <property type="entry name" value="MAJOR FACILITATOR SUPERFAMILY DOMAIN-CONTAINING PROTEIN 6-LIKE"/>
    <property type="match status" value="1"/>
</dbReference>
<organism evidence="9 10">
    <name type="scientific">Strongylocentrotus purpuratus</name>
    <name type="common">Purple sea urchin</name>
    <dbReference type="NCBI Taxonomy" id="7668"/>
    <lineage>
        <taxon>Eukaryota</taxon>
        <taxon>Metazoa</taxon>
        <taxon>Echinodermata</taxon>
        <taxon>Eleutherozoa</taxon>
        <taxon>Echinozoa</taxon>
        <taxon>Echinoidea</taxon>
        <taxon>Euechinoidea</taxon>
        <taxon>Echinacea</taxon>
        <taxon>Camarodonta</taxon>
        <taxon>Echinidea</taxon>
        <taxon>Strongylocentrotidae</taxon>
        <taxon>Strongylocentrotus</taxon>
    </lineage>
</organism>
<dbReference type="Pfam" id="PF12832">
    <property type="entry name" value="MFS_1_like"/>
    <property type="match status" value="1"/>
</dbReference>
<keyword evidence="4 7" id="KW-1133">Transmembrane helix</keyword>
<feature type="region of interest" description="Disordered" evidence="6">
    <location>
        <begin position="616"/>
        <end position="637"/>
    </location>
</feature>
<dbReference type="InterPro" id="IPR051717">
    <property type="entry name" value="MFS_MFSD6"/>
</dbReference>
<dbReference type="InterPro" id="IPR024989">
    <property type="entry name" value="MFS_assoc_dom"/>
</dbReference>
<feature type="transmembrane region" description="Helical" evidence="7">
    <location>
        <begin position="302"/>
        <end position="328"/>
    </location>
</feature>
<name>A0A7M7SWB3_STRPU</name>
<feature type="transmembrane region" description="Helical" evidence="7">
    <location>
        <begin position="381"/>
        <end position="404"/>
    </location>
</feature>
<comment type="similarity">
    <text evidence="2">Belongs to the major facilitator superfamily. MFSD6 family.</text>
</comment>
<feature type="compositionally biased region" description="Basic and acidic residues" evidence="6">
    <location>
        <begin position="616"/>
        <end position="630"/>
    </location>
</feature>
<feature type="transmembrane region" description="Helical" evidence="7">
    <location>
        <begin position="12"/>
        <end position="32"/>
    </location>
</feature>
<dbReference type="GO" id="GO:0016020">
    <property type="term" value="C:membrane"/>
    <property type="evidence" value="ECO:0000318"/>
    <property type="project" value="GO_Central"/>
</dbReference>
<feature type="transmembrane region" description="Helical" evidence="7">
    <location>
        <begin position="44"/>
        <end position="62"/>
    </location>
</feature>
<dbReference type="OrthoDB" id="515887at2759"/>
<feature type="transmembrane region" description="Helical" evidence="7">
    <location>
        <begin position="454"/>
        <end position="475"/>
    </location>
</feature>
<feature type="transmembrane region" description="Helical" evidence="7">
    <location>
        <begin position="487"/>
        <end position="507"/>
    </location>
</feature>
<dbReference type="SUPFAM" id="SSF103473">
    <property type="entry name" value="MFS general substrate transporter"/>
    <property type="match status" value="2"/>
</dbReference>
<keyword evidence="5 7" id="KW-0472">Membrane</keyword>
<reference evidence="10" key="1">
    <citation type="submission" date="2015-02" db="EMBL/GenBank/DDBJ databases">
        <title>Genome sequencing for Strongylocentrotus purpuratus.</title>
        <authorList>
            <person name="Murali S."/>
            <person name="Liu Y."/>
            <person name="Vee V."/>
            <person name="English A."/>
            <person name="Wang M."/>
            <person name="Skinner E."/>
            <person name="Han Y."/>
            <person name="Muzny D.M."/>
            <person name="Worley K.C."/>
            <person name="Gibbs R.A."/>
        </authorList>
    </citation>
    <scope>NUCLEOTIDE SEQUENCE</scope>
</reference>
<sequence>MKIHINRALLPVKAVYFTHLAGLASLVPYLPLYMSQLGLTATQVGLIRGLEPLLALIFTHLWGSIADSFNTHRAVLLTAIGGATVFLFGTFFVPSLRMDAYHNTTQLPIDQAVPNFRTTDLLHLMDVTEFPPYLNAISPAVQLEDDSDAKLGICYSVCGALNNSLSCEEERSAMEGNSTSATGEESCVQTLCFLQQDRAYVNRTSGCNESIGDAYGCDPPKGASSCYECEPVIYRKQTDGEWSSEGDVWCSRNNRTPLIYSTSLNISFMSPLNLTDSTQDSFSCHCHEIKPLVSKMDHTDSAFLSTFFLLLILVLFSRTFMCTTSPILHSTTMELLQQKHDDFGKQRIWGAFGWGAFSLISGILIDHYARYSPKNLAYFDPAFYLFLAFMLASVVFATFIVFPLQTSVKAQCQSIPRLIRKPEILGFLVTVCILGMGFGVIGTFLFLYLQELHASHTLMGLTLTITCIAEIPFLFVSNRVIRFTGHIGALCFSLFCYTVRFLGYSLITNPWAVIPFELLHGITYGLSWAACTSYANQNAPPGLAMTLQAVFTSVHMGFGKGLGTLLGGLVYDRFGSRNLFRASAFVVGLSGLLYLGLYHVFTKRYPPVLYSRFRTDERSSRRASHRESSSEGRVNQAIEMETAELEQLDDRPPKLDASSMRLALRDINRPASPIDPDTPGTSRDCGGYQHIMEMRPNSTTHQRQAASIPAPSRTTREMMVRMPCGYFHQKRRMDSLEDDDCMDRSPGTTSLAALIHSEQGRQGLYGIEMERMMLQNLGVNMMSYLDDVDLDQAMDAV</sequence>
<keyword evidence="3 7" id="KW-0812">Transmembrane</keyword>
<evidence type="ECO:0000256" key="4">
    <source>
        <dbReference type="ARBA" id="ARBA00022989"/>
    </source>
</evidence>
<keyword evidence="10" id="KW-1185">Reference proteome</keyword>
<dbReference type="PANTHER" id="PTHR16172:SF42">
    <property type="entry name" value="MAJOR FACILITATOR SUPERFAMILY (MFS) PROFILE DOMAIN-CONTAINING PROTEIN"/>
    <property type="match status" value="1"/>
</dbReference>
<evidence type="ECO:0000256" key="6">
    <source>
        <dbReference type="SAM" id="MobiDB-lite"/>
    </source>
</evidence>
<dbReference type="AlphaFoldDB" id="A0A7M7SWB3"/>
<protein>
    <recommendedName>
        <fullName evidence="8">Major facilitator superfamily associated domain-containing protein</fullName>
    </recommendedName>
</protein>
<feature type="transmembrane region" description="Helical" evidence="7">
    <location>
        <begin position="582"/>
        <end position="601"/>
    </location>
</feature>
<dbReference type="CDD" id="cd17335">
    <property type="entry name" value="MFS_MFSD6"/>
    <property type="match status" value="1"/>
</dbReference>
<feature type="transmembrane region" description="Helical" evidence="7">
    <location>
        <begin position="74"/>
        <end position="93"/>
    </location>
</feature>
<evidence type="ECO:0000256" key="5">
    <source>
        <dbReference type="ARBA" id="ARBA00023136"/>
    </source>
</evidence>
<dbReference type="InterPro" id="IPR036259">
    <property type="entry name" value="MFS_trans_sf"/>
</dbReference>
<feature type="transmembrane region" description="Helical" evidence="7">
    <location>
        <begin position="424"/>
        <end position="448"/>
    </location>
</feature>
<dbReference type="Proteomes" id="UP000007110">
    <property type="component" value="Unassembled WGS sequence"/>
</dbReference>
<evidence type="ECO:0000256" key="3">
    <source>
        <dbReference type="ARBA" id="ARBA00022692"/>
    </source>
</evidence>
<proteinExistence type="inferred from homology"/>